<gene>
    <name evidence="3" type="ORF">SFMTTN_3041</name>
</gene>
<dbReference type="InterPro" id="IPR013430">
    <property type="entry name" value="Toxin_antidote_HigA"/>
</dbReference>
<dbReference type="Gene3D" id="1.10.260.40">
    <property type="entry name" value="lambda repressor-like DNA-binding domains"/>
    <property type="match status" value="1"/>
</dbReference>
<dbReference type="Proteomes" id="UP000286806">
    <property type="component" value="Unassembled WGS sequence"/>
</dbReference>
<dbReference type="CDD" id="cd00093">
    <property type="entry name" value="HTH_XRE"/>
    <property type="match status" value="1"/>
</dbReference>
<dbReference type="EMBL" id="BGOW01000036">
    <property type="protein sequence ID" value="GCB02221.1"/>
    <property type="molecule type" value="Genomic_DNA"/>
</dbReference>
<dbReference type="InterPro" id="IPR001387">
    <property type="entry name" value="Cro/C1-type_HTH"/>
</dbReference>
<evidence type="ECO:0000313" key="4">
    <source>
        <dbReference type="Proteomes" id="UP000286806"/>
    </source>
</evidence>
<sequence>MSIDRKDLDKMDFRAVATGKRLAPVHPGDVLMNDFIEPMGITRYKVAKLINVQQRRVDEICAGNRAITADTALRLAKLFGMDAQTWMNLQAQYDLETAELELGERIDKEVSPLQVAA</sequence>
<dbReference type="NCBIfam" id="TIGR02607">
    <property type="entry name" value="antidote_HigA"/>
    <property type="match status" value="1"/>
</dbReference>
<dbReference type="AlphaFoldDB" id="A0A401JZL3"/>
<keyword evidence="4" id="KW-1185">Reference proteome</keyword>
<comment type="caution">
    <text evidence="3">The sequence shown here is derived from an EMBL/GenBank/DDBJ whole genome shotgun (WGS) entry which is preliminary data.</text>
</comment>
<dbReference type="PANTHER" id="PTHR36924">
    <property type="entry name" value="ANTITOXIN HIGA-1"/>
    <property type="match status" value="1"/>
</dbReference>
<dbReference type="RefSeq" id="WP_189836425.1">
    <property type="nucleotide sequence ID" value="NZ_BGOW01000036.1"/>
</dbReference>
<dbReference type="GO" id="GO:0003677">
    <property type="term" value="F:DNA binding"/>
    <property type="evidence" value="ECO:0007669"/>
    <property type="project" value="UniProtKB-KW"/>
</dbReference>
<organism evidence="3 4">
    <name type="scientific">Sulfuriferula multivorans</name>
    <dbReference type="NCBI Taxonomy" id="1559896"/>
    <lineage>
        <taxon>Bacteria</taxon>
        <taxon>Pseudomonadati</taxon>
        <taxon>Pseudomonadota</taxon>
        <taxon>Betaproteobacteria</taxon>
        <taxon>Nitrosomonadales</taxon>
        <taxon>Sulfuricellaceae</taxon>
        <taxon>Sulfuriferula</taxon>
    </lineage>
</organism>
<dbReference type="InterPro" id="IPR010982">
    <property type="entry name" value="Lambda_DNA-bd_dom_sf"/>
</dbReference>
<dbReference type="SUPFAM" id="SSF47413">
    <property type="entry name" value="lambda repressor-like DNA-binding domains"/>
    <property type="match status" value="1"/>
</dbReference>
<dbReference type="Pfam" id="PF01381">
    <property type="entry name" value="HTH_3"/>
    <property type="match status" value="1"/>
</dbReference>
<dbReference type="PROSITE" id="PS50943">
    <property type="entry name" value="HTH_CROC1"/>
    <property type="match status" value="1"/>
</dbReference>
<protein>
    <submittedName>
        <fullName evidence="3">HigA protein (Antitoxin to HigB)</fullName>
    </submittedName>
</protein>
<keyword evidence="1" id="KW-0238">DNA-binding</keyword>
<evidence type="ECO:0000313" key="3">
    <source>
        <dbReference type="EMBL" id="GCB02221.1"/>
    </source>
</evidence>
<name>A0A401JZL3_9PROT</name>
<accession>A0A401JZL3</accession>
<evidence type="ECO:0000259" key="2">
    <source>
        <dbReference type="PROSITE" id="PS50943"/>
    </source>
</evidence>
<proteinExistence type="predicted"/>
<dbReference type="PANTHER" id="PTHR36924:SF1">
    <property type="entry name" value="ANTITOXIN HIGA-1"/>
    <property type="match status" value="1"/>
</dbReference>
<feature type="domain" description="HTH cro/C1-type" evidence="2">
    <location>
        <begin position="40"/>
        <end position="86"/>
    </location>
</feature>
<evidence type="ECO:0000256" key="1">
    <source>
        <dbReference type="ARBA" id="ARBA00023125"/>
    </source>
</evidence>
<reference evidence="3 4" key="1">
    <citation type="journal article" date="2019" name="Front. Microbiol.">
        <title>Genomes of Neutrophilic Sulfur-Oxidizing Chemolithoautotrophs Representing 9 Proteobacterial Species From 8 Genera.</title>
        <authorList>
            <person name="Watanabe T."/>
            <person name="Kojima H."/>
            <person name="Umezawa K."/>
            <person name="Hori C."/>
            <person name="Takasuka T.E."/>
            <person name="Kato Y."/>
            <person name="Fukui M."/>
        </authorList>
    </citation>
    <scope>NUCLEOTIDE SEQUENCE [LARGE SCALE GENOMIC DNA]</scope>
    <source>
        <strain evidence="3 4">TTN</strain>
    </source>
</reference>